<protein>
    <submittedName>
        <fullName evidence="2">Uncharacterized protein</fullName>
    </submittedName>
</protein>
<proteinExistence type="predicted"/>
<feature type="compositionally biased region" description="Low complexity" evidence="1">
    <location>
        <begin position="103"/>
        <end position="123"/>
    </location>
</feature>
<accession>A0A371GZX1</accession>
<name>A0A371GZX1_MUCPR</name>
<evidence type="ECO:0000313" key="3">
    <source>
        <dbReference type="Proteomes" id="UP000257109"/>
    </source>
</evidence>
<keyword evidence="3" id="KW-1185">Reference proteome</keyword>
<reference evidence="2" key="1">
    <citation type="submission" date="2018-05" db="EMBL/GenBank/DDBJ databases">
        <title>Draft genome of Mucuna pruriens seed.</title>
        <authorList>
            <person name="Nnadi N.E."/>
            <person name="Vos R."/>
            <person name="Hasami M.H."/>
            <person name="Devisetty U.K."/>
            <person name="Aguiy J.C."/>
        </authorList>
    </citation>
    <scope>NUCLEOTIDE SEQUENCE [LARGE SCALE GENOMIC DNA]</scope>
    <source>
        <strain evidence="2">JCA_2017</strain>
    </source>
</reference>
<comment type="caution">
    <text evidence="2">The sequence shown here is derived from an EMBL/GenBank/DDBJ whole genome shotgun (WGS) entry which is preliminary data.</text>
</comment>
<organism evidence="2 3">
    <name type="scientific">Mucuna pruriens</name>
    <name type="common">Velvet bean</name>
    <name type="synonym">Dolichos pruriens</name>
    <dbReference type="NCBI Taxonomy" id="157652"/>
    <lineage>
        <taxon>Eukaryota</taxon>
        <taxon>Viridiplantae</taxon>
        <taxon>Streptophyta</taxon>
        <taxon>Embryophyta</taxon>
        <taxon>Tracheophyta</taxon>
        <taxon>Spermatophyta</taxon>
        <taxon>Magnoliopsida</taxon>
        <taxon>eudicotyledons</taxon>
        <taxon>Gunneridae</taxon>
        <taxon>Pentapetalae</taxon>
        <taxon>rosids</taxon>
        <taxon>fabids</taxon>
        <taxon>Fabales</taxon>
        <taxon>Fabaceae</taxon>
        <taxon>Papilionoideae</taxon>
        <taxon>50 kb inversion clade</taxon>
        <taxon>NPAAA clade</taxon>
        <taxon>indigoferoid/millettioid clade</taxon>
        <taxon>Phaseoleae</taxon>
        <taxon>Mucuna</taxon>
    </lineage>
</organism>
<gene>
    <name evidence="2" type="ORF">CR513_21288</name>
</gene>
<evidence type="ECO:0000256" key="1">
    <source>
        <dbReference type="SAM" id="MobiDB-lite"/>
    </source>
</evidence>
<dbReference type="AlphaFoldDB" id="A0A371GZX1"/>
<dbReference type="Proteomes" id="UP000257109">
    <property type="component" value="Unassembled WGS sequence"/>
</dbReference>
<dbReference type="EMBL" id="QJKJ01003973">
    <property type="protein sequence ID" value="RDX96108.1"/>
    <property type="molecule type" value="Genomic_DNA"/>
</dbReference>
<feature type="region of interest" description="Disordered" evidence="1">
    <location>
        <begin position="98"/>
        <end position="123"/>
    </location>
</feature>
<evidence type="ECO:0000313" key="2">
    <source>
        <dbReference type="EMBL" id="RDX96108.1"/>
    </source>
</evidence>
<sequence length="123" mass="13672">MLRNGGALMDKTPAVARHLISNMASNIGPSQAQMVNEIGAASNQSLLLDNTNQPLRLKFVAYVLLWSTPLTCAPRYKRQSQTNQKTIESRALCSSTLNAHQRQAGYQQPTPQYQAPTFQQQQQ</sequence>
<feature type="non-terminal residue" evidence="2">
    <location>
        <position position="1"/>
    </location>
</feature>